<evidence type="ECO:0000259" key="3">
    <source>
        <dbReference type="Pfam" id="PF00483"/>
    </source>
</evidence>
<evidence type="ECO:0000313" key="6">
    <source>
        <dbReference type="Proteomes" id="UP000515561"/>
    </source>
</evidence>
<protein>
    <submittedName>
        <fullName evidence="5">Glucose-1-phosphate adenylyltransferase subunit GlgD</fullName>
    </submittedName>
</protein>
<feature type="domain" description="Nucleotidyl transferase" evidence="3">
    <location>
        <begin position="21"/>
        <end position="160"/>
    </location>
</feature>
<dbReference type="RefSeq" id="WP_184095399.1">
    <property type="nucleotide sequence ID" value="NZ_AP023367.1"/>
</dbReference>
<keyword evidence="5" id="KW-0548">Nucleotidyltransferase</keyword>
<feature type="domain" description="Glucose-1-phosphate adenylyltransferase/Bifunctional protein GlmU-like C-terminal hexapeptide" evidence="4">
    <location>
        <begin position="284"/>
        <end position="360"/>
    </location>
</feature>
<evidence type="ECO:0000256" key="2">
    <source>
        <dbReference type="ARBA" id="ARBA00023056"/>
    </source>
</evidence>
<dbReference type="InterPro" id="IPR011831">
    <property type="entry name" value="ADP-Glc_PPase"/>
</dbReference>
<dbReference type="Pfam" id="PF00483">
    <property type="entry name" value="NTP_transferase"/>
    <property type="match status" value="1"/>
</dbReference>
<dbReference type="InterPro" id="IPR011832">
    <property type="entry name" value="GlgDAde_trans"/>
</dbReference>
<dbReference type="SUPFAM" id="SSF51161">
    <property type="entry name" value="Trimeric LpxA-like enzymes"/>
    <property type="match status" value="1"/>
</dbReference>
<dbReference type="Pfam" id="PF24894">
    <property type="entry name" value="Hexapep_GlmU"/>
    <property type="match status" value="1"/>
</dbReference>
<dbReference type="InterPro" id="IPR029044">
    <property type="entry name" value="Nucleotide-diphossugar_trans"/>
</dbReference>
<reference evidence="5 6" key="1">
    <citation type="journal article" date="2016" name="Int. J. Syst. Evol. Microbiol.">
        <title>Descriptions of Anaerotaenia torta gen. nov., sp. nov. and Anaerocolumna cellulosilytica gen. nov., sp. nov. isolated from a methanogenic reactor of cattle waste.</title>
        <authorList>
            <person name="Uek A."/>
            <person name="Ohtaki Y."/>
            <person name="Kaku N."/>
            <person name="Ueki K."/>
        </authorList>
    </citation>
    <scope>NUCLEOTIDE SEQUENCE [LARGE SCALE GENOMIC DNA]</scope>
    <source>
        <strain evidence="5 6">SN021</strain>
    </source>
</reference>
<keyword evidence="5" id="KW-0808">Transferase</keyword>
<dbReference type="InterPro" id="IPR056818">
    <property type="entry name" value="GlmU/GlgC-like_hexapep"/>
</dbReference>
<keyword evidence="2" id="KW-0320">Glycogen biosynthesis</keyword>
<evidence type="ECO:0000313" key="5">
    <source>
        <dbReference type="EMBL" id="BCJ93010.1"/>
    </source>
</evidence>
<dbReference type="Gene3D" id="3.90.550.10">
    <property type="entry name" value="Spore Coat Polysaccharide Biosynthesis Protein SpsA, Chain A"/>
    <property type="match status" value="1"/>
</dbReference>
<gene>
    <name evidence="5" type="primary">glgC_1</name>
    <name evidence="5" type="ORF">acsn021_05790</name>
</gene>
<dbReference type="CDD" id="cd04651">
    <property type="entry name" value="LbH_G1P_AT_C"/>
    <property type="match status" value="1"/>
</dbReference>
<dbReference type="GO" id="GO:0008878">
    <property type="term" value="F:glucose-1-phosphate adenylyltransferase activity"/>
    <property type="evidence" value="ECO:0007669"/>
    <property type="project" value="InterPro"/>
</dbReference>
<dbReference type="PANTHER" id="PTHR43523">
    <property type="entry name" value="GLUCOSE-1-PHOSPHATE ADENYLYLTRANSFERASE-RELATED"/>
    <property type="match status" value="1"/>
</dbReference>
<evidence type="ECO:0000256" key="1">
    <source>
        <dbReference type="ARBA" id="ARBA00010443"/>
    </source>
</evidence>
<dbReference type="AlphaFoldDB" id="A0A6S6R132"/>
<sequence>MDINAAGIIFSNMHDEEMHEITNCRTMGALPFGGRYRLVDFALSNMRNSGLTSVGIVAKSNYQSLLEHLGSGKEWDLSRKRDGLFIFPPFSRLASGIYKNKIEALHGILSYIKKSKYDYILITDCDVICNLDWKAPLSYHISKKADVTVIYFKKQPGNEKRSETVYTISKDGFVSDILIKQKVEEPCFIGTNMWIMEKNTLINMINDAVAHNLEDIERDIFQKRLNQFKIAAWEYKGYINKINSILDYYQANIDLLSPKVRKELFYKNAPIYTKVLDVVPAKYADTATVSNSLISDGCIIEGQVENSILFRGVHIGKGSAIKNSIIMKDSKTGNNVKLDYVIADKEVIFRDERIMVGCDTRPIYIGKGSTL</sequence>
<dbReference type="KEGG" id="acel:acsn021_05790"/>
<accession>A0A6S6R132</accession>
<keyword evidence="6" id="KW-1185">Reference proteome</keyword>
<dbReference type="PANTHER" id="PTHR43523:SF6">
    <property type="entry name" value="GLYCOGEN BIOSYNTHESIS PROTEIN GLGD"/>
    <property type="match status" value="1"/>
</dbReference>
<comment type="similarity">
    <text evidence="1">Belongs to the bacterial/plant glucose-1-phosphate adenylyltransferase family.</text>
</comment>
<name>A0A6S6R132_9FIRM</name>
<dbReference type="EMBL" id="AP023367">
    <property type="protein sequence ID" value="BCJ93010.1"/>
    <property type="molecule type" value="Genomic_DNA"/>
</dbReference>
<dbReference type="Proteomes" id="UP000515561">
    <property type="component" value="Chromosome"/>
</dbReference>
<dbReference type="SUPFAM" id="SSF53448">
    <property type="entry name" value="Nucleotide-diphospho-sugar transferases"/>
    <property type="match status" value="1"/>
</dbReference>
<organism evidence="5 6">
    <name type="scientific">Anaerocolumna cellulosilytica</name>
    <dbReference type="NCBI Taxonomy" id="433286"/>
    <lineage>
        <taxon>Bacteria</taxon>
        <taxon>Bacillati</taxon>
        <taxon>Bacillota</taxon>
        <taxon>Clostridia</taxon>
        <taxon>Lachnospirales</taxon>
        <taxon>Lachnospiraceae</taxon>
        <taxon>Anaerocolumna</taxon>
    </lineage>
</organism>
<dbReference type="GO" id="GO:0005978">
    <property type="term" value="P:glycogen biosynthetic process"/>
    <property type="evidence" value="ECO:0007669"/>
    <property type="project" value="UniProtKB-KW"/>
</dbReference>
<proteinExistence type="inferred from homology"/>
<dbReference type="NCBIfam" id="TIGR02092">
    <property type="entry name" value="glgD"/>
    <property type="match status" value="1"/>
</dbReference>
<dbReference type="InterPro" id="IPR011004">
    <property type="entry name" value="Trimer_LpxA-like_sf"/>
</dbReference>
<evidence type="ECO:0000259" key="4">
    <source>
        <dbReference type="Pfam" id="PF24894"/>
    </source>
</evidence>
<dbReference type="InterPro" id="IPR005835">
    <property type="entry name" value="NTP_transferase_dom"/>
</dbReference>
<dbReference type="Gene3D" id="2.160.10.10">
    <property type="entry name" value="Hexapeptide repeat proteins"/>
    <property type="match status" value="1"/>
</dbReference>
<dbReference type="CDD" id="cd02508">
    <property type="entry name" value="ADP_Glucose_PP"/>
    <property type="match status" value="1"/>
</dbReference>